<dbReference type="EMBL" id="CVRI01000004">
    <property type="protein sequence ID" value="CRK87497.1"/>
    <property type="molecule type" value="Genomic_DNA"/>
</dbReference>
<keyword evidence="2" id="KW-1185">Reference proteome</keyword>
<sequence>MKRFSNHPHGQTDLGKQQVHANSHMLLPILMLCKCSVLNGIDVFPKQLQQISYRSLQHNIHDQSISLKKSLQEMREESLSINWRIPVHNPLMFDTMNISALKLQSLNIFKRK</sequence>
<protein>
    <submittedName>
        <fullName evidence="1">CLUMA_CG001298, isoform A</fullName>
    </submittedName>
</protein>
<accession>A0A1J1HMN1</accession>
<organism evidence="1 2">
    <name type="scientific">Clunio marinus</name>
    <dbReference type="NCBI Taxonomy" id="568069"/>
    <lineage>
        <taxon>Eukaryota</taxon>
        <taxon>Metazoa</taxon>
        <taxon>Ecdysozoa</taxon>
        <taxon>Arthropoda</taxon>
        <taxon>Hexapoda</taxon>
        <taxon>Insecta</taxon>
        <taxon>Pterygota</taxon>
        <taxon>Neoptera</taxon>
        <taxon>Endopterygota</taxon>
        <taxon>Diptera</taxon>
        <taxon>Nematocera</taxon>
        <taxon>Chironomoidea</taxon>
        <taxon>Chironomidae</taxon>
        <taxon>Clunio</taxon>
    </lineage>
</organism>
<evidence type="ECO:0000313" key="2">
    <source>
        <dbReference type="Proteomes" id="UP000183832"/>
    </source>
</evidence>
<dbReference type="AlphaFoldDB" id="A0A1J1HMN1"/>
<evidence type="ECO:0000313" key="1">
    <source>
        <dbReference type="EMBL" id="CRK87497.1"/>
    </source>
</evidence>
<gene>
    <name evidence="1" type="ORF">CLUMA_CG001298</name>
</gene>
<reference evidence="1 2" key="1">
    <citation type="submission" date="2015-04" db="EMBL/GenBank/DDBJ databases">
        <authorList>
            <person name="Syromyatnikov M.Y."/>
            <person name="Popov V.N."/>
        </authorList>
    </citation>
    <scope>NUCLEOTIDE SEQUENCE [LARGE SCALE GENOMIC DNA]</scope>
</reference>
<name>A0A1J1HMN1_9DIPT</name>
<dbReference type="Proteomes" id="UP000183832">
    <property type="component" value="Unassembled WGS sequence"/>
</dbReference>
<proteinExistence type="predicted"/>